<dbReference type="InterPro" id="IPR012337">
    <property type="entry name" value="RNaseH-like_sf"/>
</dbReference>
<reference evidence="2" key="1">
    <citation type="journal article" date="2023" name="Plant J.">
        <title>Genome sequences and population genomics provide insights into the demographic history, inbreeding, and mutation load of two 'living fossil' tree species of Dipteronia.</title>
        <authorList>
            <person name="Feng Y."/>
            <person name="Comes H.P."/>
            <person name="Chen J."/>
            <person name="Zhu S."/>
            <person name="Lu R."/>
            <person name="Zhang X."/>
            <person name="Li P."/>
            <person name="Qiu J."/>
            <person name="Olsen K.M."/>
            <person name="Qiu Y."/>
        </authorList>
    </citation>
    <scope>NUCLEOTIDE SEQUENCE</scope>
    <source>
        <strain evidence="2">NBL</strain>
    </source>
</reference>
<dbReference type="InterPro" id="IPR008906">
    <property type="entry name" value="HATC_C_dom"/>
</dbReference>
<dbReference type="PANTHER" id="PTHR23272">
    <property type="entry name" value="BED FINGER-RELATED"/>
    <property type="match status" value="1"/>
</dbReference>
<organism evidence="2 3">
    <name type="scientific">Dipteronia sinensis</name>
    <dbReference type="NCBI Taxonomy" id="43782"/>
    <lineage>
        <taxon>Eukaryota</taxon>
        <taxon>Viridiplantae</taxon>
        <taxon>Streptophyta</taxon>
        <taxon>Embryophyta</taxon>
        <taxon>Tracheophyta</taxon>
        <taxon>Spermatophyta</taxon>
        <taxon>Magnoliopsida</taxon>
        <taxon>eudicotyledons</taxon>
        <taxon>Gunneridae</taxon>
        <taxon>Pentapetalae</taxon>
        <taxon>rosids</taxon>
        <taxon>malvids</taxon>
        <taxon>Sapindales</taxon>
        <taxon>Sapindaceae</taxon>
        <taxon>Hippocastanoideae</taxon>
        <taxon>Acereae</taxon>
        <taxon>Dipteronia</taxon>
    </lineage>
</organism>
<name>A0AAE0B9B2_9ROSI</name>
<evidence type="ECO:0000313" key="3">
    <source>
        <dbReference type="Proteomes" id="UP001281410"/>
    </source>
</evidence>
<dbReference type="EMBL" id="JANJYJ010000001">
    <property type="protein sequence ID" value="KAK3232466.1"/>
    <property type="molecule type" value="Genomic_DNA"/>
</dbReference>
<dbReference type="Proteomes" id="UP001281410">
    <property type="component" value="Unassembled WGS sequence"/>
</dbReference>
<accession>A0AAE0B9B2</accession>
<sequence length="167" mass="18312">MTFVEFAYKKVYGIHSPELDIVWNKLLSLFNEYTLTSMSTRGSSSTSLPSSSGGGDTITDTGGDIFSTNIMQVNMIRYPDLSFMDHDILSILVSIVASESAFGVGGRVLDWFRCLLKPDVVEAIVCTRDWMQGENVSATFEVDEIAEDILKLTLENSSGQSIESATS</sequence>
<evidence type="ECO:0000259" key="1">
    <source>
        <dbReference type="Pfam" id="PF05699"/>
    </source>
</evidence>
<gene>
    <name evidence="2" type="ORF">Dsin_004347</name>
</gene>
<keyword evidence="3" id="KW-1185">Reference proteome</keyword>
<dbReference type="SUPFAM" id="SSF53098">
    <property type="entry name" value="Ribonuclease H-like"/>
    <property type="match status" value="1"/>
</dbReference>
<feature type="domain" description="HAT C-terminal dimerisation" evidence="1">
    <location>
        <begin position="71"/>
        <end position="131"/>
    </location>
</feature>
<dbReference type="AlphaFoldDB" id="A0AAE0B9B2"/>
<dbReference type="GO" id="GO:0046983">
    <property type="term" value="F:protein dimerization activity"/>
    <property type="evidence" value="ECO:0007669"/>
    <property type="project" value="InterPro"/>
</dbReference>
<proteinExistence type="predicted"/>
<evidence type="ECO:0000313" key="2">
    <source>
        <dbReference type="EMBL" id="KAK3232466.1"/>
    </source>
</evidence>
<comment type="caution">
    <text evidence="2">The sequence shown here is derived from an EMBL/GenBank/DDBJ whole genome shotgun (WGS) entry which is preliminary data.</text>
</comment>
<dbReference type="PANTHER" id="PTHR23272:SF184">
    <property type="entry name" value="OS03G0311250 PROTEIN"/>
    <property type="match status" value="1"/>
</dbReference>
<dbReference type="Pfam" id="PF05699">
    <property type="entry name" value="Dimer_Tnp_hAT"/>
    <property type="match status" value="1"/>
</dbReference>
<protein>
    <recommendedName>
        <fullName evidence="1">HAT C-terminal dimerisation domain-containing protein</fullName>
    </recommendedName>
</protein>